<protein>
    <submittedName>
        <fullName evidence="2">Putative E3 ubiquitin-protein ligase MYCBP2-like</fullName>
    </submittedName>
</protein>
<feature type="region of interest" description="Disordered" evidence="1">
    <location>
        <begin position="1"/>
        <end position="23"/>
    </location>
</feature>
<dbReference type="AlphaFoldDB" id="A0A2P6MQ28"/>
<gene>
    <name evidence="2" type="ORF">PROFUN_10183</name>
</gene>
<reference evidence="2 3" key="1">
    <citation type="journal article" date="2018" name="Genome Biol. Evol.">
        <title>Multiple Roots of Fruiting Body Formation in Amoebozoa.</title>
        <authorList>
            <person name="Hillmann F."/>
            <person name="Forbes G."/>
            <person name="Novohradska S."/>
            <person name="Ferling I."/>
            <person name="Riege K."/>
            <person name="Groth M."/>
            <person name="Westermann M."/>
            <person name="Marz M."/>
            <person name="Spaller T."/>
            <person name="Winckler T."/>
            <person name="Schaap P."/>
            <person name="Glockner G."/>
        </authorList>
    </citation>
    <scope>NUCLEOTIDE SEQUENCE [LARGE SCALE GENOMIC DNA]</scope>
    <source>
        <strain evidence="2 3">Jena</strain>
    </source>
</reference>
<evidence type="ECO:0000313" key="3">
    <source>
        <dbReference type="Proteomes" id="UP000241769"/>
    </source>
</evidence>
<keyword evidence="3" id="KW-1185">Reference proteome</keyword>
<feature type="non-terminal residue" evidence="2">
    <location>
        <position position="978"/>
    </location>
</feature>
<name>A0A2P6MQ28_9EUKA</name>
<organism evidence="2 3">
    <name type="scientific">Planoprotostelium fungivorum</name>
    <dbReference type="NCBI Taxonomy" id="1890364"/>
    <lineage>
        <taxon>Eukaryota</taxon>
        <taxon>Amoebozoa</taxon>
        <taxon>Evosea</taxon>
        <taxon>Variosea</taxon>
        <taxon>Cavosteliida</taxon>
        <taxon>Cavosteliaceae</taxon>
        <taxon>Planoprotostelium</taxon>
    </lineage>
</organism>
<accession>A0A2P6MQ28</accession>
<sequence length="978" mass="110749">MPIPTIEASPLPRRTRSSKAHREPQLITVATEEYRVDLSIRRVALFLKNQRGSPPVFCTETTILGRKLGSRGRYHYFYECSKIVHIQGQLPEPLLQIEVPLQCRLTPHFAADHKQLSSITRHIHILSSQLGGLNIMDISSIPNAEELERTREDDLTWLPLREETIVFNEVFVNSKYNEIEAQDQEKEDLEPHKKKTNRPKNSEIELAHKLIGLVEIEESIFKKNAIEQWSRELLDMCSPSGDSSFLSVLKKRLAVQQRLHGAYLRELSRKERKENVKREEKNPDDEPDYPSVPVVVRLGVLTLFPLIQSLSGIKEANYGRLCSQVLNILTNVLGTLPPLALHDEPADCLDAFQDFILSLIVGSEYDTGTVERVQAVNALVGLIMSRGKAKDLLLLSGVLFHIHERANRSLQISQYLKQLAEHDKDMELSVFFDRSLRSEFFYLYCVSPMVRFLSTSIQRNAGTWTINNMQIDSASLDSSIHDVIASDGTYLYVQSYQHGLRKIGSGYGGTIQGQIYEHNPNFRRGERPRSMVHIDGKLYYLPPHTASASVVAGATARNELEVEEYDPADLQDVDEEEEDEGEDMDMDEGVEIIPSRPVRVQAREGQVEDEEVPVQICVVDTATLTEERIIHLTEKFAPRTVMITEGRCIHFVTRKKHQGSSKDFQDLHAVQVWELTSAGDIQMVRSFDLAEVVNPPKLLDITTEDTTNHNHSINSHSPIGLFSSALNGYSSGRLTDVSVLLRESGVSIPSHKVTPETGISSVQWNKSAFYTTGYQLYVLIPSNDNSQMYNKTRVYSMIDGKHITDVKIDPRPSNSTVCYDSKRNAIWSFCDDTFHEWKNLGISPTLSSSQANITYPQYSPEAILTLSELNVQGDRAIEPLQAVLIIVANMDRLARQHPIYNEDARVMKRRISTSVHTFCIDMAGQLFEGVLNLLRHTLRHTLKEDIRAYLLLALLRVLKVNVYEVVSREKTCQNLGLG</sequence>
<evidence type="ECO:0000256" key="1">
    <source>
        <dbReference type="SAM" id="MobiDB-lite"/>
    </source>
</evidence>
<dbReference type="InParanoid" id="A0A2P6MQ28"/>
<dbReference type="OrthoDB" id="6050183at2759"/>
<dbReference type="PANTHER" id="PTHR45943">
    <property type="entry name" value="E3 UBIQUITIN-PROTEIN LIGASE MYCBP2"/>
    <property type="match status" value="1"/>
</dbReference>
<dbReference type="PANTHER" id="PTHR45943:SF1">
    <property type="entry name" value="E3 UBIQUITIN-PROTEIN LIGASE MYCBP2"/>
    <property type="match status" value="1"/>
</dbReference>
<dbReference type="GO" id="GO:0061630">
    <property type="term" value="F:ubiquitin protein ligase activity"/>
    <property type="evidence" value="ECO:0007669"/>
    <property type="project" value="TreeGrafter"/>
</dbReference>
<proteinExistence type="predicted"/>
<evidence type="ECO:0000313" key="2">
    <source>
        <dbReference type="EMBL" id="PRP73813.1"/>
    </source>
</evidence>
<dbReference type="EMBL" id="MDYQ01000539">
    <property type="protein sequence ID" value="PRP73813.1"/>
    <property type="molecule type" value="Genomic_DNA"/>
</dbReference>
<dbReference type="GO" id="GO:0005634">
    <property type="term" value="C:nucleus"/>
    <property type="evidence" value="ECO:0007669"/>
    <property type="project" value="TreeGrafter"/>
</dbReference>
<dbReference type="Proteomes" id="UP000241769">
    <property type="component" value="Unassembled WGS sequence"/>
</dbReference>
<comment type="caution">
    <text evidence="2">The sequence shown here is derived from an EMBL/GenBank/DDBJ whole genome shotgun (WGS) entry which is preliminary data.</text>
</comment>
<dbReference type="GO" id="GO:0005886">
    <property type="term" value="C:plasma membrane"/>
    <property type="evidence" value="ECO:0007669"/>
    <property type="project" value="TreeGrafter"/>
</dbReference>